<name>A0AAD5P0R2_ACENE</name>
<reference evidence="3" key="2">
    <citation type="submission" date="2023-02" db="EMBL/GenBank/DDBJ databases">
        <authorList>
            <person name="Swenson N.G."/>
            <person name="Wegrzyn J.L."/>
            <person name="Mcevoy S.L."/>
        </authorList>
    </citation>
    <scope>NUCLEOTIDE SEQUENCE</scope>
    <source>
        <strain evidence="3">91603</strain>
        <tissue evidence="3">Leaf</tissue>
    </source>
</reference>
<keyword evidence="1" id="KW-0479">Metal-binding</keyword>
<reference evidence="3" key="1">
    <citation type="journal article" date="2022" name="Plant J.">
        <title>Strategies of tolerance reflected in two North American maple genomes.</title>
        <authorList>
            <person name="McEvoy S.L."/>
            <person name="Sezen U.U."/>
            <person name="Trouern-Trend A."/>
            <person name="McMahon S.M."/>
            <person name="Schaberg P.G."/>
            <person name="Yang J."/>
            <person name="Wegrzyn J.L."/>
            <person name="Swenson N.G."/>
        </authorList>
    </citation>
    <scope>NUCLEOTIDE SEQUENCE</scope>
    <source>
        <strain evidence="3">91603</strain>
    </source>
</reference>
<keyword evidence="1" id="KW-0863">Zinc-finger</keyword>
<dbReference type="EMBL" id="JAJSOW010000003">
    <property type="protein sequence ID" value="KAI9193888.1"/>
    <property type="molecule type" value="Genomic_DNA"/>
</dbReference>
<evidence type="ECO:0000256" key="1">
    <source>
        <dbReference type="PROSITE-ProRule" id="PRU00047"/>
    </source>
</evidence>
<dbReference type="PANTHER" id="PTHR35046">
    <property type="entry name" value="ZINC KNUCKLE (CCHC-TYPE) FAMILY PROTEIN"/>
    <property type="match status" value="1"/>
</dbReference>
<keyword evidence="1" id="KW-0862">Zinc</keyword>
<dbReference type="PROSITE" id="PS50158">
    <property type="entry name" value="ZF_CCHC"/>
    <property type="match status" value="1"/>
</dbReference>
<dbReference type="InterPro" id="IPR001878">
    <property type="entry name" value="Znf_CCHC"/>
</dbReference>
<dbReference type="GO" id="GO:0003676">
    <property type="term" value="F:nucleic acid binding"/>
    <property type="evidence" value="ECO:0007669"/>
    <property type="project" value="InterPro"/>
</dbReference>
<organism evidence="3 4">
    <name type="scientific">Acer negundo</name>
    <name type="common">Box elder</name>
    <dbReference type="NCBI Taxonomy" id="4023"/>
    <lineage>
        <taxon>Eukaryota</taxon>
        <taxon>Viridiplantae</taxon>
        <taxon>Streptophyta</taxon>
        <taxon>Embryophyta</taxon>
        <taxon>Tracheophyta</taxon>
        <taxon>Spermatophyta</taxon>
        <taxon>Magnoliopsida</taxon>
        <taxon>eudicotyledons</taxon>
        <taxon>Gunneridae</taxon>
        <taxon>Pentapetalae</taxon>
        <taxon>rosids</taxon>
        <taxon>malvids</taxon>
        <taxon>Sapindales</taxon>
        <taxon>Sapindaceae</taxon>
        <taxon>Hippocastanoideae</taxon>
        <taxon>Acereae</taxon>
        <taxon>Acer</taxon>
    </lineage>
</organism>
<keyword evidence="4" id="KW-1185">Reference proteome</keyword>
<proteinExistence type="predicted"/>
<evidence type="ECO:0000259" key="2">
    <source>
        <dbReference type="PROSITE" id="PS50158"/>
    </source>
</evidence>
<dbReference type="PANTHER" id="PTHR35046:SF9">
    <property type="entry name" value="RNA-DIRECTED DNA POLYMERASE"/>
    <property type="match status" value="1"/>
</dbReference>
<feature type="domain" description="CCHC-type" evidence="2">
    <location>
        <begin position="175"/>
        <end position="189"/>
    </location>
</feature>
<dbReference type="InterPro" id="IPR005162">
    <property type="entry name" value="Retrotrans_gag_dom"/>
</dbReference>
<dbReference type="AlphaFoldDB" id="A0AAD5P0R2"/>
<dbReference type="GO" id="GO:0008270">
    <property type="term" value="F:zinc ion binding"/>
    <property type="evidence" value="ECO:0007669"/>
    <property type="project" value="UniProtKB-KW"/>
</dbReference>
<gene>
    <name evidence="3" type="ORF">LWI28_001042</name>
</gene>
<evidence type="ECO:0000313" key="4">
    <source>
        <dbReference type="Proteomes" id="UP001064489"/>
    </source>
</evidence>
<sequence length="189" mass="21889">MQYDHLGQDPITLWYEMKIRLREKYLPTYYRSALLDQYINIKQSSSSVNDYMSVFDDLLIRSNIKEEPDVTVARFLTSLKFEVKRVVSIHNPETLEDAYSKALEAKKYLRPYPFRHPLGDSRQTCPSPSEGSQSFNYKGVNTSTLNAHFDSRPPIPRDRPILLSLVRPHNPNIECHHCHAKGHIASQCP</sequence>
<protein>
    <recommendedName>
        <fullName evidence="2">CCHC-type domain-containing protein</fullName>
    </recommendedName>
</protein>
<accession>A0AAD5P0R2</accession>
<comment type="caution">
    <text evidence="3">The sequence shown here is derived from an EMBL/GenBank/DDBJ whole genome shotgun (WGS) entry which is preliminary data.</text>
</comment>
<dbReference type="Proteomes" id="UP001064489">
    <property type="component" value="Chromosome 1"/>
</dbReference>
<evidence type="ECO:0000313" key="3">
    <source>
        <dbReference type="EMBL" id="KAI9193888.1"/>
    </source>
</evidence>
<dbReference type="Pfam" id="PF03732">
    <property type="entry name" value="Retrotrans_gag"/>
    <property type="match status" value="1"/>
</dbReference>